<gene>
    <name evidence="7" type="ORF">BJF91_02190</name>
</gene>
<dbReference type="InterPro" id="IPR009057">
    <property type="entry name" value="Homeodomain-like_sf"/>
</dbReference>
<dbReference type="PANTHER" id="PTHR30514">
    <property type="entry name" value="GLUCOKINASE"/>
    <property type="match status" value="1"/>
</dbReference>
<evidence type="ECO:0000256" key="3">
    <source>
        <dbReference type="ARBA" id="ARBA00023163"/>
    </source>
</evidence>
<organism evidence="7 8">
    <name type="scientific">Allorhizobium taibaishanense</name>
    <dbReference type="NCBI Taxonomy" id="887144"/>
    <lineage>
        <taxon>Bacteria</taxon>
        <taxon>Pseudomonadati</taxon>
        <taxon>Pseudomonadota</taxon>
        <taxon>Alphaproteobacteria</taxon>
        <taxon>Hyphomicrobiales</taxon>
        <taxon>Rhizobiaceae</taxon>
        <taxon>Rhizobium/Agrobacterium group</taxon>
        <taxon>Allorhizobium</taxon>
    </lineage>
</organism>
<dbReference type="GO" id="GO:0097367">
    <property type="term" value="F:carbohydrate derivative binding"/>
    <property type="evidence" value="ECO:0007669"/>
    <property type="project" value="InterPro"/>
</dbReference>
<reference evidence="7 8" key="1">
    <citation type="submission" date="2016-09" db="EMBL/GenBank/DDBJ databases">
        <title>Rhizobium oryziradicis sp. nov., isolated from the root of rice.</title>
        <authorList>
            <person name="Zhao J."/>
            <person name="Zhang X."/>
        </authorList>
    </citation>
    <scope>NUCLEOTIDE SEQUENCE [LARGE SCALE GENOMIC DNA]</scope>
    <source>
        <strain evidence="7 8">14971</strain>
    </source>
</reference>
<dbReference type="Proteomes" id="UP000185598">
    <property type="component" value="Unassembled WGS sequence"/>
</dbReference>
<keyword evidence="4" id="KW-0472">Membrane</keyword>
<dbReference type="SUPFAM" id="SSF53697">
    <property type="entry name" value="SIS domain"/>
    <property type="match status" value="1"/>
</dbReference>
<dbReference type="InterPro" id="IPR035472">
    <property type="entry name" value="RpiR-like_SIS"/>
</dbReference>
<dbReference type="GO" id="GO:0003677">
    <property type="term" value="F:DNA binding"/>
    <property type="evidence" value="ECO:0007669"/>
    <property type="project" value="UniProtKB-KW"/>
</dbReference>
<dbReference type="InterPro" id="IPR047640">
    <property type="entry name" value="RpiR-like"/>
</dbReference>
<evidence type="ECO:0000256" key="1">
    <source>
        <dbReference type="ARBA" id="ARBA00023015"/>
    </source>
</evidence>
<sequence>MRPAMSRQGKARRIDRYGERLARRRDTLSPGLLTVADYIDGHRHAVLSQSALEIGFATGTSDATVIRAIQALGFRGLLDLKQTLEAHLGATDSPIEKMAATTQEISGSSDAAVNFVLDNQRNALNALSKPENRAALAKAAQLMAKASAIGLFGIGASGIIAGYGARLLSRSGFPAYALDRTGISLAEQLLTLAPGDVVIMLLHGRPHREAMTVISEAKRLDVPLVLVLGQAESVLRQHASACLVIPRAKSEQVALHAPSLVVIETLALALSALAPERTLEALDRLVDLRSALRPDKRT</sequence>
<dbReference type="EMBL" id="MKIN01000014">
    <property type="protein sequence ID" value="OLP52359.1"/>
    <property type="molecule type" value="Genomic_DNA"/>
</dbReference>
<keyword evidence="8" id="KW-1185">Reference proteome</keyword>
<evidence type="ECO:0000259" key="6">
    <source>
        <dbReference type="PROSITE" id="PS51464"/>
    </source>
</evidence>
<accession>A0A1Q9ABV8</accession>
<evidence type="ECO:0000313" key="7">
    <source>
        <dbReference type="EMBL" id="OLP52359.1"/>
    </source>
</evidence>
<dbReference type="PROSITE" id="PS51071">
    <property type="entry name" value="HTH_RPIR"/>
    <property type="match status" value="1"/>
</dbReference>
<dbReference type="STRING" id="887144.BJF91_02190"/>
<dbReference type="Pfam" id="PF01418">
    <property type="entry name" value="HTH_6"/>
    <property type="match status" value="1"/>
</dbReference>
<dbReference type="CDD" id="cd05013">
    <property type="entry name" value="SIS_RpiR"/>
    <property type="match status" value="1"/>
</dbReference>
<dbReference type="Pfam" id="PF01380">
    <property type="entry name" value="SIS"/>
    <property type="match status" value="1"/>
</dbReference>
<keyword evidence="3" id="KW-0804">Transcription</keyword>
<keyword evidence="1" id="KW-0805">Transcription regulation</keyword>
<dbReference type="Gene3D" id="1.10.10.10">
    <property type="entry name" value="Winged helix-like DNA-binding domain superfamily/Winged helix DNA-binding domain"/>
    <property type="match status" value="1"/>
</dbReference>
<dbReference type="Gene3D" id="3.40.50.10490">
    <property type="entry name" value="Glucose-6-phosphate isomerase like protein, domain 1"/>
    <property type="match status" value="1"/>
</dbReference>
<evidence type="ECO:0000259" key="5">
    <source>
        <dbReference type="PROSITE" id="PS51071"/>
    </source>
</evidence>
<keyword evidence="4" id="KW-1133">Transmembrane helix</keyword>
<evidence type="ECO:0000313" key="8">
    <source>
        <dbReference type="Proteomes" id="UP000185598"/>
    </source>
</evidence>
<feature type="domain" description="SIS" evidence="6">
    <location>
        <begin position="139"/>
        <end position="272"/>
    </location>
</feature>
<dbReference type="SUPFAM" id="SSF46689">
    <property type="entry name" value="Homeodomain-like"/>
    <property type="match status" value="1"/>
</dbReference>
<dbReference type="InterPro" id="IPR001347">
    <property type="entry name" value="SIS_dom"/>
</dbReference>
<dbReference type="GO" id="GO:0003700">
    <property type="term" value="F:DNA-binding transcription factor activity"/>
    <property type="evidence" value="ECO:0007669"/>
    <property type="project" value="InterPro"/>
</dbReference>
<feature type="domain" description="HTH rpiR-type" evidence="5">
    <location>
        <begin position="15"/>
        <end position="91"/>
    </location>
</feature>
<dbReference type="GO" id="GO:1901135">
    <property type="term" value="P:carbohydrate derivative metabolic process"/>
    <property type="evidence" value="ECO:0007669"/>
    <property type="project" value="InterPro"/>
</dbReference>
<dbReference type="OrthoDB" id="8683433at2"/>
<evidence type="ECO:0000256" key="2">
    <source>
        <dbReference type="ARBA" id="ARBA00023125"/>
    </source>
</evidence>
<dbReference type="InterPro" id="IPR046348">
    <property type="entry name" value="SIS_dom_sf"/>
</dbReference>
<keyword evidence="2" id="KW-0238">DNA-binding</keyword>
<evidence type="ECO:0000256" key="4">
    <source>
        <dbReference type="SAM" id="Phobius"/>
    </source>
</evidence>
<keyword evidence="4" id="KW-0812">Transmembrane</keyword>
<dbReference type="AlphaFoldDB" id="A0A1Q9ABV8"/>
<name>A0A1Q9ABV8_9HYPH</name>
<dbReference type="InterPro" id="IPR000281">
    <property type="entry name" value="HTH_RpiR"/>
</dbReference>
<dbReference type="PROSITE" id="PS51464">
    <property type="entry name" value="SIS"/>
    <property type="match status" value="1"/>
</dbReference>
<feature type="transmembrane region" description="Helical" evidence="4">
    <location>
        <begin position="142"/>
        <end position="163"/>
    </location>
</feature>
<dbReference type="InterPro" id="IPR036388">
    <property type="entry name" value="WH-like_DNA-bd_sf"/>
</dbReference>
<proteinExistence type="predicted"/>
<comment type="caution">
    <text evidence="7">The sequence shown here is derived from an EMBL/GenBank/DDBJ whole genome shotgun (WGS) entry which is preliminary data.</text>
</comment>
<protein>
    <submittedName>
        <fullName evidence="7">RpiR family transcriptional regulator</fullName>
    </submittedName>
</protein>